<keyword evidence="1" id="KW-0812">Transmembrane</keyword>
<protein>
    <recommendedName>
        <fullName evidence="4">Methyltransferase FkbM domain-containing protein</fullName>
    </recommendedName>
</protein>
<gene>
    <name evidence="2" type="ORF">ACJMK2_025329</name>
</gene>
<dbReference type="EMBL" id="JBJQND010000002">
    <property type="protein sequence ID" value="KAL3885241.1"/>
    <property type="molecule type" value="Genomic_DNA"/>
</dbReference>
<evidence type="ECO:0000256" key="1">
    <source>
        <dbReference type="SAM" id="Phobius"/>
    </source>
</evidence>
<feature type="transmembrane region" description="Helical" evidence="1">
    <location>
        <begin position="7"/>
        <end position="25"/>
    </location>
</feature>
<dbReference type="SUPFAM" id="SSF53335">
    <property type="entry name" value="S-adenosyl-L-methionine-dependent methyltransferases"/>
    <property type="match status" value="1"/>
</dbReference>
<reference evidence="2 3" key="1">
    <citation type="submission" date="2024-11" db="EMBL/GenBank/DDBJ databases">
        <title>Chromosome-level genome assembly of the freshwater bivalve Anodonta woodiana.</title>
        <authorList>
            <person name="Chen X."/>
        </authorList>
    </citation>
    <scope>NUCLEOTIDE SEQUENCE [LARGE SCALE GENOMIC DNA]</scope>
    <source>
        <strain evidence="2">MN2024</strain>
        <tissue evidence="2">Gills</tissue>
    </source>
</reference>
<proteinExistence type="predicted"/>
<keyword evidence="3" id="KW-1185">Reference proteome</keyword>
<dbReference type="NCBIfam" id="TIGR01444">
    <property type="entry name" value="fkbM_fam"/>
    <property type="match status" value="1"/>
</dbReference>
<dbReference type="AlphaFoldDB" id="A0ABD3XI34"/>
<evidence type="ECO:0000313" key="2">
    <source>
        <dbReference type="EMBL" id="KAL3885241.1"/>
    </source>
</evidence>
<comment type="caution">
    <text evidence="2">The sequence shown here is derived from an EMBL/GenBank/DDBJ whole genome shotgun (WGS) entry which is preliminary data.</text>
</comment>
<dbReference type="InterPro" id="IPR029063">
    <property type="entry name" value="SAM-dependent_MTases_sf"/>
</dbReference>
<dbReference type="Gene3D" id="3.40.50.150">
    <property type="entry name" value="Vaccinia Virus protein VP39"/>
    <property type="match status" value="1"/>
</dbReference>
<accession>A0ABD3XI34</accession>
<dbReference type="InterPro" id="IPR006342">
    <property type="entry name" value="FkbM_mtfrase"/>
</dbReference>
<dbReference type="Proteomes" id="UP001634394">
    <property type="component" value="Unassembled WGS sequence"/>
</dbReference>
<organism evidence="2 3">
    <name type="scientific">Sinanodonta woodiana</name>
    <name type="common">Chinese pond mussel</name>
    <name type="synonym">Anodonta woodiana</name>
    <dbReference type="NCBI Taxonomy" id="1069815"/>
    <lineage>
        <taxon>Eukaryota</taxon>
        <taxon>Metazoa</taxon>
        <taxon>Spiralia</taxon>
        <taxon>Lophotrochozoa</taxon>
        <taxon>Mollusca</taxon>
        <taxon>Bivalvia</taxon>
        <taxon>Autobranchia</taxon>
        <taxon>Heteroconchia</taxon>
        <taxon>Palaeoheterodonta</taxon>
        <taxon>Unionida</taxon>
        <taxon>Unionoidea</taxon>
        <taxon>Unionidae</taxon>
        <taxon>Unioninae</taxon>
        <taxon>Sinanodonta</taxon>
    </lineage>
</organism>
<keyword evidence="1" id="KW-0472">Membrane</keyword>
<dbReference type="PROSITE" id="PS51257">
    <property type="entry name" value="PROKAR_LIPOPROTEIN"/>
    <property type="match status" value="1"/>
</dbReference>
<evidence type="ECO:0008006" key="4">
    <source>
        <dbReference type="Google" id="ProtNLM"/>
    </source>
</evidence>
<name>A0ABD3XI34_SINWO</name>
<sequence length="323" mass="37177">MSNTRKLVIIGAALIACVFVLLYTFKMVNVETRRIEIRDNWFTANSLPVLEEISHFVNTKGNTTSGGDRDAFFQHLSERYGPVTFVNIHPRSTNLTQEEQNRAVTCLRNAVKDRDQNGSRFWGREEHIRTTHHTYLTNKDAVMIEIGGNRGDDATEFVKLYNPRYIILEPLEEYFNILKEKFKNNSRVTVVNVGLGIKNEVAMVNIEGFHADATSKFLGSNGKTPLYIANATKFLMNLGVGLFHVDLLTSNCEGCEYEVLETILSTNLINYIKNFQFATHSTLKGLEDPLGRYCKIQELLRRTHKPTYQYRLIWESWRRNDLL</sequence>
<keyword evidence="1" id="KW-1133">Transmembrane helix</keyword>
<evidence type="ECO:0000313" key="3">
    <source>
        <dbReference type="Proteomes" id="UP001634394"/>
    </source>
</evidence>